<gene>
    <name evidence="2" type="ORF">OHK93_006022</name>
</gene>
<dbReference type="EMBL" id="JAPUFD010000004">
    <property type="protein sequence ID" value="MDI1486761.1"/>
    <property type="molecule type" value="Genomic_DNA"/>
</dbReference>
<feature type="compositionally biased region" description="Basic and acidic residues" evidence="1">
    <location>
        <begin position="189"/>
        <end position="208"/>
    </location>
</feature>
<feature type="compositionally biased region" description="Basic residues" evidence="1">
    <location>
        <begin position="28"/>
        <end position="47"/>
    </location>
</feature>
<dbReference type="AlphaFoldDB" id="A0AA43QKT1"/>
<feature type="region of interest" description="Disordered" evidence="1">
    <location>
        <begin position="1"/>
        <end position="59"/>
    </location>
</feature>
<reference evidence="2" key="1">
    <citation type="journal article" date="2023" name="Genome Biol. Evol.">
        <title>First Whole Genome Sequence and Flow Cytometry Genome Size Data for the Lichen-Forming Fungus Ramalina farinacea (Ascomycota).</title>
        <authorList>
            <person name="Llewellyn T."/>
            <person name="Mian S."/>
            <person name="Hill R."/>
            <person name="Leitch I.J."/>
            <person name="Gaya E."/>
        </authorList>
    </citation>
    <scope>NUCLEOTIDE SEQUENCE</scope>
    <source>
        <strain evidence="2">LIQ254RAFAR</strain>
    </source>
</reference>
<sequence>MGRAVVSRSSKQEIATTPTEAGDTGTKLSRHEKAKLRKRQYQRKQKASKAALKASAGPDNMPLKRSLKYTISDRVKMTEAQERKIWLTLRKQERRWLEEEIMPNKSFSVSKRQKAAFIQITRFEYEEERSNAICDDNDRVSPVVKELFIMVNRERGQARAEQGIASHTDPVTDWWGPDKPPIDHRAVLADDTMDEKYLTRPPAPKEDGVMENPC</sequence>
<accession>A0AA43QKT1</accession>
<proteinExistence type="predicted"/>
<protein>
    <submittedName>
        <fullName evidence="2">Uncharacterized protein</fullName>
    </submittedName>
</protein>
<evidence type="ECO:0000256" key="1">
    <source>
        <dbReference type="SAM" id="MobiDB-lite"/>
    </source>
</evidence>
<comment type="caution">
    <text evidence="2">The sequence shown here is derived from an EMBL/GenBank/DDBJ whole genome shotgun (WGS) entry which is preliminary data.</text>
</comment>
<feature type="compositionally biased region" description="Polar residues" evidence="1">
    <location>
        <begin position="7"/>
        <end position="19"/>
    </location>
</feature>
<evidence type="ECO:0000313" key="2">
    <source>
        <dbReference type="EMBL" id="MDI1486761.1"/>
    </source>
</evidence>
<organism evidence="2 3">
    <name type="scientific">Ramalina farinacea</name>
    <dbReference type="NCBI Taxonomy" id="258253"/>
    <lineage>
        <taxon>Eukaryota</taxon>
        <taxon>Fungi</taxon>
        <taxon>Dikarya</taxon>
        <taxon>Ascomycota</taxon>
        <taxon>Pezizomycotina</taxon>
        <taxon>Lecanoromycetes</taxon>
        <taxon>OSLEUM clade</taxon>
        <taxon>Lecanoromycetidae</taxon>
        <taxon>Lecanorales</taxon>
        <taxon>Lecanorineae</taxon>
        <taxon>Ramalinaceae</taxon>
        <taxon>Ramalina</taxon>
    </lineage>
</organism>
<keyword evidence="3" id="KW-1185">Reference proteome</keyword>
<evidence type="ECO:0000313" key="3">
    <source>
        <dbReference type="Proteomes" id="UP001161017"/>
    </source>
</evidence>
<dbReference type="Proteomes" id="UP001161017">
    <property type="component" value="Unassembled WGS sequence"/>
</dbReference>
<name>A0AA43QKT1_9LECA</name>
<feature type="region of interest" description="Disordered" evidence="1">
    <location>
        <begin position="189"/>
        <end position="214"/>
    </location>
</feature>